<gene>
    <name evidence="2" type="ORF">BJG266_LOCUS29360</name>
    <name evidence="3" type="ORF">QVE165_LOCUS45557</name>
</gene>
<protein>
    <submittedName>
        <fullName evidence="3">Uncharacterized protein</fullName>
    </submittedName>
</protein>
<dbReference type="PROSITE" id="PS51257">
    <property type="entry name" value="PROKAR_LIPOPROTEIN"/>
    <property type="match status" value="1"/>
</dbReference>
<keyword evidence="4" id="KW-1185">Reference proteome</keyword>
<dbReference type="EMBL" id="CAJNOM010000646">
    <property type="protein sequence ID" value="CAF1531440.1"/>
    <property type="molecule type" value="Genomic_DNA"/>
</dbReference>
<feature type="transmembrane region" description="Helical" evidence="1">
    <location>
        <begin position="134"/>
        <end position="152"/>
    </location>
</feature>
<comment type="caution">
    <text evidence="3">The sequence shown here is derived from an EMBL/GenBank/DDBJ whole genome shotgun (WGS) entry which is preliminary data.</text>
</comment>
<sequence length="204" mass="22757">MVRLTPDSLSQKIAFTAVAFGTIALVLACVGMGTPNWYIQYGPKLSGTGYYKISSVNFFYSCNWMNDGTLINCTKRNGNLYGYPYSSGALWMNDFYQRMQNAGALCIVGIIFIAFGTLATLIMALVYFPTWVNLFPPILFFIACLFMLAGMAEGSRYLLYNGYSVNLYQTGHLLTMFALFLSALSAGRIHFSRWTEADINTTPK</sequence>
<dbReference type="EMBL" id="CAJNOI010000333">
    <property type="protein sequence ID" value="CAF1246766.1"/>
    <property type="molecule type" value="Genomic_DNA"/>
</dbReference>
<accession>A0A815VKH7</accession>
<keyword evidence="1" id="KW-0812">Transmembrane</keyword>
<feature type="transmembrane region" description="Helical" evidence="1">
    <location>
        <begin position="13"/>
        <end position="34"/>
    </location>
</feature>
<keyword evidence="1" id="KW-0472">Membrane</keyword>
<dbReference type="AlphaFoldDB" id="A0A815VKH7"/>
<evidence type="ECO:0000313" key="3">
    <source>
        <dbReference type="EMBL" id="CAF1531440.1"/>
    </source>
</evidence>
<evidence type="ECO:0000313" key="4">
    <source>
        <dbReference type="Proteomes" id="UP000663832"/>
    </source>
</evidence>
<evidence type="ECO:0000313" key="2">
    <source>
        <dbReference type="EMBL" id="CAF1246766.1"/>
    </source>
</evidence>
<proteinExistence type="predicted"/>
<keyword evidence="1" id="KW-1133">Transmembrane helix</keyword>
<organism evidence="3 4">
    <name type="scientific">Adineta steineri</name>
    <dbReference type="NCBI Taxonomy" id="433720"/>
    <lineage>
        <taxon>Eukaryota</taxon>
        <taxon>Metazoa</taxon>
        <taxon>Spiralia</taxon>
        <taxon>Gnathifera</taxon>
        <taxon>Rotifera</taxon>
        <taxon>Eurotatoria</taxon>
        <taxon>Bdelloidea</taxon>
        <taxon>Adinetida</taxon>
        <taxon>Adinetidae</taxon>
        <taxon>Adineta</taxon>
    </lineage>
</organism>
<feature type="transmembrane region" description="Helical" evidence="1">
    <location>
        <begin position="102"/>
        <end position="128"/>
    </location>
</feature>
<reference evidence="3" key="1">
    <citation type="submission" date="2021-02" db="EMBL/GenBank/DDBJ databases">
        <authorList>
            <person name="Nowell W R."/>
        </authorList>
    </citation>
    <scope>NUCLEOTIDE SEQUENCE</scope>
</reference>
<name>A0A815VKH7_9BILA</name>
<feature type="transmembrane region" description="Helical" evidence="1">
    <location>
        <begin position="173"/>
        <end position="191"/>
    </location>
</feature>
<dbReference type="Gene3D" id="1.20.140.150">
    <property type="match status" value="1"/>
</dbReference>
<evidence type="ECO:0000256" key="1">
    <source>
        <dbReference type="SAM" id="Phobius"/>
    </source>
</evidence>
<dbReference type="Proteomes" id="UP000663832">
    <property type="component" value="Unassembled WGS sequence"/>
</dbReference>
<dbReference type="Proteomes" id="UP000663877">
    <property type="component" value="Unassembled WGS sequence"/>
</dbReference>
<dbReference type="OrthoDB" id="10027729at2759"/>